<dbReference type="RefSeq" id="WP_017833646.1">
    <property type="nucleotide sequence ID" value="NZ_JSUH01000009.1"/>
</dbReference>
<keyword evidence="2" id="KW-1133">Transmembrane helix</keyword>
<evidence type="ECO:0008006" key="5">
    <source>
        <dbReference type="Google" id="ProtNLM"/>
    </source>
</evidence>
<feature type="transmembrane region" description="Helical" evidence="2">
    <location>
        <begin position="69"/>
        <end position="87"/>
    </location>
</feature>
<protein>
    <recommendedName>
        <fullName evidence="5">DUF2304 domain-containing protein</fullName>
    </recommendedName>
</protein>
<feature type="transmembrane region" description="Helical" evidence="2">
    <location>
        <begin position="35"/>
        <end position="63"/>
    </location>
</feature>
<feature type="compositionally biased region" description="Basic and acidic residues" evidence="1">
    <location>
        <begin position="118"/>
        <end position="128"/>
    </location>
</feature>
<accession>A0A0A6VTL4</accession>
<evidence type="ECO:0000256" key="2">
    <source>
        <dbReference type="SAM" id="Phobius"/>
    </source>
</evidence>
<keyword evidence="4" id="KW-1185">Reference proteome</keyword>
<evidence type="ECO:0000313" key="3">
    <source>
        <dbReference type="EMBL" id="KHD97189.1"/>
    </source>
</evidence>
<comment type="caution">
    <text evidence="3">The sequence shown here is derived from an EMBL/GenBank/DDBJ whole genome shotgun (WGS) entry which is preliminary data.</text>
</comment>
<feature type="transmembrane region" description="Helical" evidence="2">
    <location>
        <begin position="6"/>
        <end position="23"/>
    </location>
</feature>
<keyword evidence="2" id="KW-0472">Membrane</keyword>
<dbReference type="InterPro" id="IPR019277">
    <property type="entry name" value="DUF2304"/>
</dbReference>
<name>A0A0A6VTL4_KOCRO</name>
<dbReference type="EMBL" id="JSUH01000009">
    <property type="protein sequence ID" value="KHD97189.1"/>
    <property type="molecule type" value="Genomic_DNA"/>
</dbReference>
<evidence type="ECO:0000256" key="1">
    <source>
        <dbReference type="SAM" id="MobiDB-lite"/>
    </source>
</evidence>
<organism evidence="3 4">
    <name type="scientific">Kocuria rosea subsp. polaris</name>
    <dbReference type="NCBI Taxonomy" id="136273"/>
    <lineage>
        <taxon>Bacteria</taxon>
        <taxon>Bacillati</taxon>
        <taxon>Actinomycetota</taxon>
        <taxon>Actinomycetes</taxon>
        <taxon>Micrococcales</taxon>
        <taxon>Micrococcaceae</taxon>
        <taxon>Kocuria</taxon>
    </lineage>
</organism>
<gene>
    <name evidence="3" type="ORF">GY22_10845</name>
</gene>
<feature type="region of interest" description="Disordered" evidence="1">
    <location>
        <begin position="111"/>
        <end position="138"/>
    </location>
</feature>
<dbReference type="AlphaFoldDB" id="A0A0A6VTL4"/>
<dbReference type="Proteomes" id="UP000030466">
    <property type="component" value="Unassembled WGS sequence"/>
</dbReference>
<dbReference type="OrthoDB" id="8904808at2"/>
<dbReference type="Pfam" id="PF10066">
    <property type="entry name" value="DUF2304"/>
    <property type="match status" value="1"/>
</dbReference>
<keyword evidence="2" id="KW-0812">Transmembrane</keyword>
<proteinExistence type="predicted"/>
<evidence type="ECO:0000313" key="4">
    <source>
        <dbReference type="Proteomes" id="UP000030466"/>
    </source>
</evidence>
<reference evidence="3 4" key="1">
    <citation type="journal article" date="2003" name="Int. J. Syst. Evol. Microbiol.">
        <title>Kocuria polaris sp. nov., an orange-pigmented psychrophilic bacterium isolated from an Antarctic cyanobacterial mat sample.</title>
        <authorList>
            <person name="Reddy G.S."/>
            <person name="Prakash J.S."/>
            <person name="Prabahar V."/>
            <person name="Matsumoto G.I."/>
            <person name="Stackebrandt E."/>
            <person name="Shivaji S."/>
        </authorList>
    </citation>
    <scope>NUCLEOTIDE SEQUENCE [LARGE SCALE GENOMIC DNA]</scope>
    <source>
        <strain evidence="3 4">CMS 76or</strain>
    </source>
</reference>
<sequence length="138" mass="14940">MIYAVQILLVLAVGYGALALIRGGANAKHQAIRRVVGLAFFVFAALSIFFPDLLTGVAHFFGIGRGTDLVLYGFVVIFMITQATSALRNRQQEVNVTRLARHIAVAEAERPWAPAPEHAQRASVRDFAETSPAPRPAA</sequence>